<sequence length="584" mass="64967">MGIFNYNTADSLGKVISVDTASVILNVENVEKLRSMQVNRLVALQSSKAGQHLIGLINKIVRKVANEDRLTEDHEDIQYPGENNSVKITLIGTLFDRYLTESNVFRRTLETVPEIDACCYPIDGETLTSFMNAISSQAGDIDSALSLGSYSLDTDAVAYLDANKFFQRHAVIVGSTGSGKSWTTASLLEQVAKLENSNAILFDLHGEYQSSVDDGIQHFKISGPTEIGSGKDIADGVLYFPYWLLSYEDMLEMLVDRSDQNAPNQSMVLSRAVMSAKEAYLNSIGKAEMLESITIDSPIPYSLQEVLQELITLDTEMIEGSRGLKQGEFYGKLTRFISRLKNKISDKRVAFMMNPSATVFEWEWMDNLSTVLMSGRSNLESNKGGVKIINLSEVPSDILPLVIGRISALIFSLQQWTRKEERHPIALLCDEAHLYIPESTNATANSNSAKRSFERIAKEGRKYGVGLVIISQRPSEVNKTILSQCNNFVAMRLSNAEDQSVIKRLLPDNLGNFTELLPTLDRGEALIVGDASLLPSKVKIKEPINKPNSGTIDFWDEWKNTDKRNSVKDAVHSWRIQSLSVVQE</sequence>
<dbReference type="AlphaFoldDB" id="A0A264W2J7"/>
<dbReference type="Pfam" id="PF01935">
    <property type="entry name" value="DUF87"/>
    <property type="match status" value="1"/>
</dbReference>
<dbReference type="Proteomes" id="UP000217065">
    <property type="component" value="Unassembled WGS sequence"/>
</dbReference>
<proteinExistence type="predicted"/>
<dbReference type="InterPro" id="IPR027417">
    <property type="entry name" value="P-loop_NTPase"/>
</dbReference>
<evidence type="ECO:0000313" key="3">
    <source>
        <dbReference type="Proteomes" id="UP000217065"/>
    </source>
</evidence>
<keyword evidence="3" id="KW-1185">Reference proteome</keyword>
<comment type="caution">
    <text evidence="2">The sequence shown here is derived from an EMBL/GenBank/DDBJ whole genome shotgun (WGS) entry which is preliminary data.</text>
</comment>
<gene>
    <name evidence="2" type="ORF">CF394_08550</name>
</gene>
<dbReference type="RefSeq" id="WP_094942976.1">
    <property type="nucleotide sequence ID" value="NZ_NOKQ01000217.1"/>
</dbReference>
<dbReference type="SUPFAM" id="SSF52540">
    <property type="entry name" value="P-loop containing nucleoside triphosphate hydrolases"/>
    <property type="match status" value="1"/>
</dbReference>
<dbReference type="Gene3D" id="3.40.50.300">
    <property type="entry name" value="P-loop containing nucleotide triphosphate hydrolases"/>
    <property type="match status" value="2"/>
</dbReference>
<dbReference type="PANTHER" id="PTHR42957">
    <property type="entry name" value="HELICASE MJ1565-RELATED"/>
    <property type="match status" value="1"/>
</dbReference>
<dbReference type="CDD" id="cd01127">
    <property type="entry name" value="TrwB_TraG_TraD_VirD4"/>
    <property type="match status" value="1"/>
</dbReference>
<evidence type="ECO:0000259" key="1">
    <source>
        <dbReference type="Pfam" id="PF01935"/>
    </source>
</evidence>
<dbReference type="InterPro" id="IPR008571">
    <property type="entry name" value="HerA-like"/>
</dbReference>
<dbReference type="PANTHER" id="PTHR42957:SF1">
    <property type="entry name" value="HELICASE MJ1565-RELATED"/>
    <property type="match status" value="1"/>
</dbReference>
<dbReference type="InterPro" id="IPR002789">
    <property type="entry name" value="HerA_central"/>
</dbReference>
<dbReference type="EMBL" id="NOKQ01000217">
    <property type="protein sequence ID" value="OZS77795.1"/>
    <property type="molecule type" value="Genomic_DNA"/>
</dbReference>
<reference evidence="2 3" key="1">
    <citation type="submission" date="2017-07" db="EMBL/GenBank/DDBJ databases">
        <title>Tetzosporium hominis gen.nov. sp.nov.</title>
        <authorList>
            <person name="Tetz G."/>
            <person name="Tetz V."/>
        </authorList>
    </citation>
    <scope>NUCLEOTIDE SEQUENCE [LARGE SCALE GENOMIC DNA]</scope>
    <source>
        <strain evidence="2 3">VT-49</strain>
    </source>
</reference>
<evidence type="ECO:0000313" key="2">
    <source>
        <dbReference type="EMBL" id="OZS77795.1"/>
    </source>
</evidence>
<protein>
    <submittedName>
        <fullName evidence="2">ATPase</fullName>
    </submittedName>
</protein>
<dbReference type="OrthoDB" id="9806951at2"/>
<accession>A0A264W2J7</accession>
<feature type="domain" description="Helicase HerA central" evidence="1">
    <location>
        <begin position="151"/>
        <end position="409"/>
    </location>
</feature>
<name>A0A264W2J7_9BACL</name>
<organism evidence="2 3">
    <name type="scientific">Tetzosporium hominis</name>
    <dbReference type="NCBI Taxonomy" id="2020506"/>
    <lineage>
        <taxon>Bacteria</taxon>
        <taxon>Bacillati</taxon>
        <taxon>Bacillota</taxon>
        <taxon>Bacilli</taxon>
        <taxon>Bacillales</taxon>
        <taxon>Caryophanaceae</taxon>
        <taxon>Tetzosporium</taxon>
    </lineage>
</organism>